<dbReference type="RefSeq" id="WP_105041647.1">
    <property type="nucleotide sequence ID" value="NZ_MQWA01000001.1"/>
</dbReference>
<dbReference type="InterPro" id="IPR003400">
    <property type="entry name" value="ExbD"/>
</dbReference>
<organism evidence="9 10">
    <name type="scientific">Rubritalea profundi</name>
    <dbReference type="NCBI Taxonomy" id="1658618"/>
    <lineage>
        <taxon>Bacteria</taxon>
        <taxon>Pseudomonadati</taxon>
        <taxon>Verrucomicrobiota</taxon>
        <taxon>Verrucomicrobiia</taxon>
        <taxon>Verrucomicrobiales</taxon>
        <taxon>Rubritaleaceae</taxon>
        <taxon>Rubritalea</taxon>
    </lineage>
</organism>
<dbReference type="GO" id="GO:0015031">
    <property type="term" value="P:protein transport"/>
    <property type="evidence" value="ECO:0007669"/>
    <property type="project" value="UniProtKB-KW"/>
</dbReference>
<evidence type="ECO:0000256" key="1">
    <source>
        <dbReference type="ARBA" id="ARBA00004162"/>
    </source>
</evidence>
<dbReference type="PANTHER" id="PTHR30558:SF3">
    <property type="entry name" value="BIOPOLYMER TRANSPORT PROTEIN EXBD-RELATED"/>
    <property type="match status" value="1"/>
</dbReference>
<evidence type="ECO:0000256" key="4">
    <source>
        <dbReference type="ARBA" id="ARBA00022692"/>
    </source>
</evidence>
<keyword evidence="7" id="KW-0653">Protein transport</keyword>
<evidence type="ECO:0000256" key="2">
    <source>
        <dbReference type="ARBA" id="ARBA00005811"/>
    </source>
</evidence>
<evidence type="ECO:0000313" key="10">
    <source>
        <dbReference type="Proteomes" id="UP000239907"/>
    </source>
</evidence>
<keyword evidence="5 8" id="KW-1133">Transmembrane helix</keyword>
<dbReference type="EMBL" id="MQWA01000001">
    <property type="protein sequence ID" value="PQJ27159.1"/>
    <property type="molecule type" value="Genomic_DNA"/>
</dbReference>
<comment type="caution">
    <text evidence="9">The sequence shown here is derived from an EMBL/GenBank/DDBJ whole genome shotgun (WGS) entry which is preliminary data.</text>
</comment>
<dbReference type="Proteomes" id="UP000239907">
    <property type="component" value="Unassembled WGS sequence"/>
</dbReference>
<evidence type="ECO:0000256" key="7">
    <source>
        <dbReference type="RuleBase" id="RU003879"/>
    </source>
</evidence>
<keyword evidence="4 7" id="KW-0812">Transmembrane</keyword>
<keyword evidence="6 8" id="KW-0472">Membrane</keyword>
<evidence type="ECO:0000313" key="9">
    <source>
        <dbReference type="EMBL" id="PQJ27159.1"/>
    </source>
</evidence>
<proteinExistence type="inferred from homology"/>
<evidence type="ECO:0000256" key="5">
    <source>
        <dbReference type="ARBA" id="ARBA00022989"/>
    </source>
</evidence>
<sequence>MKATRAYQLHVEEEEVPVDISSLIDVCFLLLIYFLVTATIMPRESDLDLQLPTPGESAAMEDLVMRLNLETTGAVSMAQESGSAEPLDTDGDSRSLPLLKDRINLMQMAAAPNELLVQIDVEGDASHQRFIDVMNCLSETDVAKVSFIDRGEAQ</sequence>
<evidence type="ECO:0000256" key="8">
    <source>
        <dbReference type="SAM" id="Phobius"/>
    </source>
</evidence>
<dbReference type="AlphaFoldDB" id="A0A2S7TWS7"/>
<gene>
    <name evidence="9" type="ORF">BSZ32_00700</name>
</gene>
<accession>A0A2S7TWS7</accession>
<dbReference type="OrthoDB" id="9795794at2"/>
<feature type="transmembrane region" description="Helical" evidence="8">
    <location>
        <begin position="20"/>
        <end position="41"/>
    </location>
</feature>
<comment type="subcellular location">
    <subcellularLocation>
        <location evidence="1">Cell membrane</location>
        <topology evidence="1">Single-pass membrane protein</topology>
    </subcellularLocation>
    <subcellularLocation>
        <location evidence="7">Cell membrane</location>
        <topology evidence="7">Single-pass type II membrane protein</topology>
    </subcellularLocation>
</comment>
<comment type="similarity">
    <text evidence="2 7">Belongs to the ExbD/TolR family.</text>
</comment>
<reference evidence="9 10" key="1">
    <citation type="submission" date="2016-12" db="EMBL/GenBank/DDBJ databases">
        <title>Study of bacterial adaptation to deep sea.</title>
        <authorList>
            <person name="Song J."/>
            <person name="Yoshizawa S."/>
            <person name="Kogure K."/>
        </authorList>
    </citation>
    <scope>NUCLEOTIDE SEQUENCE [LARGE SCALE GENOMIC DNA]</scope>
    <source>
        <strain evidence="9 10">SAORIC-165</strain>
    </source>
</reference>
<keyword evidence="3" id="KW-1003">Cell membrane</keyword>
<keyword evidence="7" id="KW-0813">Transport</keyword>
<dbReference type="Pfam" id="PF02472">
    <property type="entry name" value="ExbD"/>
    <property type="match status" value="1"/>
</dbReference>
<evidence type="ECO:0008006" key="11">
    <source>
        <dbReference type="Google" id="ProtNLM"/>
    </source>
</evidence>
<protein>
    <recommendedName>
        <fullName evidence="11">Biopolymer transporter ExbD</fullName>
    </recommendedName>
</protein>
<evidence type="ECO:0000256" key="3">
    <source>
        <dbReference type="ARBA" id="ARBA00022475"/>
    </source>
</evidence>
<dbReference type="GO" id="GO:0022857">
    <property type="term" value="F:transmembrane transporter activity"/>
    <property type="evidence" value="ECO:0007669"/>
    <property type="project" value="InterPro"/>
</dbReference>
<keyword evidence="10" id="KW-1185">Reference proteome</keyword>
<dbReference type="PANTHER" id="PTHR30558">
    <property type="entry name" value="EXBD MEMBRANE COMPONENT OF PMF-DRIVEN MACROMOLECULE IMPORT SYSTEM"/>
    <property type="match status" value="1"/>
</dbReference>
<dbReference type="GO" id="GO:0005886">
    <property type="term" value="C:plasma membrane"/>
    <property type="evidence" value="ECO:0007669"/>
    <property type="project" value="UniProtKB-SubCell"/>
</dbReference>
<evidence type="ECO:0000256" key="6">
    <source>
        <dbReference type="ARBA" id="ARBA00023136"/>
    </source>
</evidence>
<name>A0A2S7TWS7_9BACT</name>